<reference evidence="8" key="1">
    <citation type="journal article" date="2015" name="ISME J.">
        <title>Aquifer environment selects for microbial species cohorts in sediment and groundwater.</title>
        <authorList>
            <person name="Hug L.A."/>
            <person name="Thomas B.C."/>
            <person name="Brown C.T."/>
            <person name="Frischkorn K.R."/>
            <person name="Williams K.H."/>
            <person name="Tringe S.G."/>
            <person name="Banfield J.F."/>
        </authorList>
    </citation>
    <scope>NUCLEOTIDE SEQUENCE</scope>
</reference>
<keyword evidence="5" id="KW-0694">RNA-binding</keyword>
<dbReference type="GO" id="GO:0003735">
    <property type="term" value="F:structural constituent of ribosome"/>
    <property type="evidence" value="ECO:0007669"/>
    <property type="project" value="InterPro"/>
</dbReference>
<organism evidence="8">
    <name type="scientific">uncultured Acidobacteria bacterium Rifle_16ft_4_minimus_2650</name>
    <dbReference type="NCBI Taxonomy" id="1665083"/>
    <lineage>
        <taxon>Bacteria</taxon>
        <taxon>Pseudomonadati</taxon>
        <taxon>Acidobacteriota</taxon>
        <taxon>environmental samples</taxon>
    </lineage>
</organism>
<accession>A0A0H4T2C8</accession>
<protein>
    <recommendedName>
        <fullName evidence="4 5">Large ribosomal subunit protein uL24</fullName>
    </recommendedName>
</protein>
<evidence type="ECO:0000256" key="5">
    <source>
        <dbReference type="HAMAP-Rule" id="MF_01326"/>
    </source>
</evidence>
<comment type="function">
    <text evidence="5">One of the proteins that surrounds the polypeptide exit tunnel on the outside of the subunit.</text>
</comment>
<keyword evidence="5" id="KW-0699">rRNA-binding</keyword>
<evidence type="ECO:0000256" key="4">
    <source>
        <dbReference type="ARBA" id="ARBA00035206"/>
    </source>
</evidence>
<dbReference type="InterPro" id="IPR041988">
    <property type="entry name" value="Ribosomal_uL24_KOW"/>
</dbReference>
<evidence type="ECO:0000256" key="3">
    <source>
        <dbReference type="ARBA" id="ARBA00023274"/>
    </source>
</evidence>
<dbReference type="HAMAP" id="MF_01326_B">
    <property type="entry name" value="Ribosomal_uL24_B"/>
    <property type="match status" value="1"/>
</dbReference>
<dbReference type="Pfam" id="PF17136">
    <property type="entry name" value="ribosomal_L24"/>
    <property type="match status" value="1"/>
</dbReference>
<dbReference type="InterPro" id="IPR014722">
    <property type="entry name" value="Rib_uL2_dom2"/>
</dbReference>
<sequence length="115" mass="12557">MKSAEATRIKPPIRKGDQVRVMVGRDKGKVGRVLSVDPVKSRVTVEHAMMIKRHTRPNPSKNIKGGIIEREGPIAVSNVMLVCPGCGKHTRVGRAALPDGTHVRTCRRCGVTIDK</sequence>
<dbReference type="GO" id="GO:0006412">
    <property type="term" value="P:translation"/>
    <property type="evidence" value="ECO:0007669"/>
    <property type="project" value="UniProtKB-UniRule"/>
</dbReference>
<dbReference type="InterPro" id="IPR005825">
    <property type="entry name" value="Ribosomal_uL24_CS"/>
</dbReference>
<dbReference type="Gene3D" id="2.30.30.30">
    <property type="match status" value="1"/>
</dbReference>
<name>A0A0H4T2C8_9BACT</name>
<dbReference type="GO" id="GO:1990904">
    <property type="term" value="C:ribonucleoprotein complex"/>
    <property type="evidence" value="ECO:0007669"/>
    <property type="project" value="UniProtKB-KW"/>
</dbReference>
<evidence type="ECO:0000256" key="1">
    <source>
        <dbReference type="ARBA" id="ARBA00010618"/>
    </source>
</evidence>
<proteinExistence type="inferred from homology"/>
<comment type="subunit">
    <text evidence="5">Part of the 50S ribosomal subunit.</text>
</comment>
<keyword evidence="2 5" id="KW-0689">Ribosomal protein</keyword>
<dbReference type="NCBIfam" id="TIGR01079">
    <property type="entry name" value="rplX_bact"/>
    <property type="match status" value="1"/>
</dbReference>
<dbReference type="InterPro" id="IPR005824">
    <property type="entry name" value="KOW"/>
</dbReference>
<dbReference type="InterPro" id="IPR003256">
    <property type="entry name" value="Ribosomal_uL24"/>
</dbReference>
<dbReference type="GO" id="GO:0019843">
    <property type="term" value="F:rRNA binding"/>
    <property type="evidence" value="ECO:0007669"/>
    <property type="project" value="UniProtKB-UniRule"/>
</dbReference>
<dbReference type="GO" id="GO:0005840">
    <property type="term" value="C:ribosome"/>
    <property type="evidence" value="ECO:0007669"/>
    <property type="project" value="UniProtKB-KW"/>
</dbReference>
<comment type="function">
    <text evidence="5">One of two assembly initiator proteins, it binds directly to the 5'-end of the 23S rRNA, where it nucleates assembly of the 50S subunit.</text>
</comment>
<keyword evidence="3 5" id="KW-0687">Ribonucleoprotein</keyword>
<dbReference type="AlphaFoldDB" id="A0A0H4T2C8"/>
<dbReference type="SMART" id="SM00739">
    <property type="entry name" value="KOW"/>
    <property type="match status" value="1"/>
</dbReference>
<dbReference type="CDD" id="cd06089">
    <property type="entry name" value="KOW_RPL26"/>
    <property type="match status" value="1"/>
</dbReference>
<dbReference type="InterPro" id="IPR008991">
    <property type="entry name" value="Translation_prot_SH3-like_sf"/>
</dbReference>
<gene>
    <name evidence="5" type="primary">rplX</name>
</gene>
<dbReference type="EMBL" id="KT006978">
    <property type="protein sequence ID" value="AKQ01796.1"/>
    <property type="molecule type" value="Genomic_DNA"/>
</dbReference>
<evidence type="ECO:0000313" key="8">
    <source>
        <dbReference type="EMBL" id="AKQ01796.1"/>
    </source>
</evidence>
<dbReference type="Pfam" id="PF00467">
    <property type="entry name" value="KOW"/>
    <property type="match status" value="1"/>
</dbReference>
<evidence type="ECO:0000256" key="6">
    <source>
        <dbReference type="RuleBase" id="RU003477"/>
    </source>
</evidence>
<feature type="domain" description="KOW" evidence="7">
    <location>
        <begin position="12"/>
        <end position="39"/>
    </location>
</feature>
<dbReference type="InterPro" id="IPR057264">
    <property type="entry name" value="Ribosomal_uL24_C"/>
</dbReference>
<evidence type="ECO:0000256" key="2">
    <source>
        <dbReference type="ARBA" id="ARBA00022980"/>
    </source>
</evidence>
<dbReference type="PROSITE" id="PS01108">
    <property type="entry name" value="RIBOSOMAL_L24"/>
    <property type="match status" value="1"/>
</dbReference>
<evidence type="ECO:0000259" key="7">
    <source>
        <dbReference type="SMART" id="SM00739"/>
    </source>
</evidence>
<comment type="similarity">
    <text evidence="1 5 6">Belongs to the universal ribosomal protein uL24 family.</text>
</comment>
<dbReference type="SUPFAM" id="SSF50104">
    <property type="entry name" value="Translation proteins SH3-like domain"/>
    <property type="match status" value="1"/>
</dbReference>
<dbReference type="PANTHER" id="PTHR12903">
    <property type="entry name" value="MITOCHONDRIAL RIBOSOMAL PROTEIN L24"/>
    <property type="match status" value="1"/>
</dbReference>